<dbReference type="Proteomes" id="UP000490060">
    <property type="component" value="Unassembled WGS sequence"/>
</dbReference>
<reference evidence="1 2" key="1">
    <citation type="submission" date="2017-11" db="EMBL/GenBank/DDBJ databases">
        <authorList>
            <person name="Duchaud E."/>
        </authorList>
    </citation>
    <scope>NUCLEOTIDE SEQUENCE [LARGE SCALE GENOMIC DNA]</scope>
    <source>
        <strain evidence="1 2">TNO010</strain>
    </source>
</reference>
<evidence type="ECO:0000313" key="1">
    <source>
        <dbReference type="EMBL" id="SOU89310.1"/>
    </source>
</evidence>
<name>A0A2I2MB74_9FLAO</name>
<proteinExistence type="predicted"/>
<evidence type="ECO:0000313" key="2">
    <source>
        <dbReference type="Proteomes" id="UP000490060"/>
    </source>
</evidence>
<accession>A0A2I2MB74</accession>
<organism evidence="1 2">
    <name type="scientific">Tenacibaculum finnmarkense genomovar ulcerans</name>
    <dbReference type="NCBI Taxonomy" id="2781388"/>
    <lineage>
        <taxon>Bacteria</taxon>
        <taxon>Pseudomonadati</taxon>
        <taxon>Bacteroidota</taxon>
        <taxon>Flavobacteriia</taxon>
        <taxon>Flavobacteriales</taxon>
        <taxon>Flavobacteriaceae</taxon>
        <taxon>Tenacibaculum</taxon>
        <taxon>Tenacibaculum finnmarkense</taxon>
    </lineage>
</organism>
<dbReference type="EMBL" id="OENE01000025">
    <property type="protein sequence ID" value="SOU89310.1"/>
    <property type="molecule type" value="Genomic_DNA"/>
</dbReference>
<protein>
    <submittedName>
        <fullName evidence="1">Uncharacterized protein</fullName>
    </submittedName>
</protein>
<gene>
    <name evidence="1" type="ORF">TNO010_310166</name>
</gene>
<sequence length="121" mass="13461">MKTKIFNSVSEIGRTPTEVIQTISDLTNKGVNVFIASSIENSKSNYKGRQKGTKTPSSEFLKKNKTIANAISKNPSISLRKIAIKTGVSHSKVAKVKKMLISEKNYQFDLLESIKDIENKE</sequence>
<dbReference type="RefSeq" id="WP_172505607.1">
    <property type="nucleotide sequence ID" value="NZ_OENE01000025.1"/>
</dbReference>
<dbReference type="AlphaFoldDB" id="A0A2I2MB74"/>